<evidence type="ECO:0000313" key="1">
    <source>
        <dbReference type="EMBL" id="MPN60052.1"/>
    </source>
</evidence>
<reference evidence="1" key="1">
    <citation type="submission" date="2019-08" db="EMBL/GenBank/DDBJ databases">
        <authorList>
            <person name="Kucharzyk K."/>
            <person name="Murdoch R.W."/>
            <person name="Higgins S."/>
            <person name="Loffler F."/>
        </authorList>
    </citation>
    <scope>NUCLEOTIDE SEQUENCE</scope>
</reference>
<evidence type="ECO:0008006" key="2">
    <source>
        <dbReference type="Google" id="ProtNLM"/>
    </source>
</evidence>
<organism evidence="1">
    <name type="scientific">bioreactor metagenome</name>
    <dbReference type="NCBI Taxonomy" id="1076179"/>
    <lineage>
        <taxon>unclassified sequences</taxon>
        <taxon>metagenomes</taxon>
        <taxon>ecological metagenomes</taxon>
    </lineage>
</organism>
<dbReference type="AlphaFoldDB" id="A0A645JAB0"/>
<dbReference type="EMBL" id="VSSQ01134790">
    <property type="protein sequence ID" value="MPN60052.1"/>
    <property type="molecule type" value="Genomic_DNA"/>
</dbReference>
<proteinExistence type="predicted"/>
<dbReference type="PANTHER" id="PTHR34374:SF1">
    <property type="entry name" value="LARGE RIBOSOMAL RNA SUBUNIT ACCUMULATION PROTEIN YCED HOMOLOG 1, CHLOROPLASTIC"/>
    <property type="match status" value="1"/>
</dbReference>
<protein>
    <recommendedName>
        <fullName evidence="2">DUF177 domain-containing protein</fullName>
    </recommendedName>
</protein>
<dbReference type="InterPro" id="IPR003772">
    <property type="entry name" value="YceD"/>
</dbReference>
<name>A0A645JAB0_9ZZZZ</name>
<accession>A0A645JAB0</accession>
<gene>
    <name evidence="1" type="ORF">SDC9_207775</name>
</gene>
<sequence length="91" mass="10295">MDCVRCLEPYEQVLSAEFSDVFSYKNVEFTESGLVIPEDGNVDLDPLVREYLLLDSPIKPLCKPDCQGLCIICGENLNLNTCEHQARIEIE</sequence>
<dbReference type="Pfam" id="PF02620">
    <property type="entry name" value="YceD"/>
    <property type="match status" value="1"/>
</dbReference>
<dbReference type="PANTHER" id="PTHR34374">
    <property type="entry name" value="LARGE RIBOSOMAL RNA SUBUNIT ACCUMULATION PROTEIN YCED HOMOLOG 1, CHLOROPLASTIC"/>
    <property type="match status" value="1"/>
</dbReference>
<comment type="caution">
    <text evidence="1">The sequence shown here is derived from an EMBL/GenBank/DDBJ whole genome shotgun (WGS) entry which is preliminary data.</text>
</comment>